<dbReference type="AlphaFoldDB" id="A0A1H1UHP9"/>
<accession>A0A1H1UHP9</accession>
<dbReference type="PANTHER" id="PTHR37953">
    <property type="entry name" value="UPF0127 PROTEIN MJ1496"/>
    <property type="match status" value="1"/>
</dbReference>
<protein>
    <recommendedName>
        <fullName evidence="3">DUF192 domain-containing protein</fullName>
    </recommendedName>
</protein>
<sequence>MGTVFAVPTAVVVLLSTAGCGIGVLDKAEVSVDGRSFRVEVARTGRQQQQGLSERSTVPAGSGMLFDFSGRRVQKVWMADTLVPLDAAWISDDAVVAIRTLKPCGRAEASDCPTWISPQPVDALLEVPAGALDGVPIGARVRISEQHG</sequence>
<gene>
    <name evidence="1" type="ORF">SAMN04489812_2789</name>
</gene>
<evidence type="ECO:0000313" key="2">
    <source>
        <dbReference type="Proteomes" id="UP000199103"/>
    </source>
</evidence>
<evidence type="ECO:0000313" key="1">
    <source>
        <dbReference type="EMBL" id="SDS71880.1"/>
    </source>
</evidence>
<dbReference type="RefSeq" id="WP_197680114.1">
    <property type="nucleotide sequence ID" value="NZ_LT629772.1"/>
</dbReference>
<keyword evidence="2" id="KW-1185">Reference proteome</keyword>
<dbReference type="Proteomes" id="UP000199103">
    <property type="component" value="Chromosome I"/>
</dbReference>
<evidence type="ECO:0008006" key="3">
    <source>
        <dbReference type="Google" id="ProtNLM"/>
    </source>
</evidence>
<name>A0A1H1UHP9_9ACTN</name>
<reference evidence="1 2" key="1">
    <citation type="submission" date="2016-10" db="EMBL/GenBank/DDBJ databases">
        <authorList>
            <person name="de Groot N.N."/>
        </authorList>
    </citation>
    <scope>NUCLEOTIDE SEQUENCE [LARGE SCALE GENOMIC DNA]</scope>
    <source>
        <strain evidence="1 2">DSM 21800</strain>
    </source>
</reference>
<dbReference type="STRING" id="630515.SAMN04489812_2789"/>
<dbReference type="Pfam" id="PF02643">
    <property type="entry name" value="DUF192"/>
    <property type="match status" value="1"/>
</dbReference>
<proteinExistence type="predicted"/>
<dbReference type="Gene3D" id="2.60.120.1140">
    <property type="entry name" value="Protein of unknown function DUF192"/>
    <property type="match status" value="1"/>
</dbReference>
<dbReference type="EMBL" id="LT629772">
    <property type="protein sequence ID" value="SDS71880.1"/>
    <property type="molecule type" value="Genomic_DNA"/>
</dbReference>
<dbReference type="InterPro" id="IPR038695">
    <property type="entry name" value="Saro_0823-like_sf"/>
</dbReference>
<dbReference type="InterPro" id="IPR003795">
    <property type="entry name" value="DUF192"/>
</dbReference>
<organism evidence="1 2">
    <name type="scientific">Microlunatus soli</name>
    <dbReference type="NCBI Taxonomy" id="630515"/>
    <lineage>
        <taxon>Bacteria</taxon>
        <taxon>Bacillati</taxon>
        <taxon>Actinomycetota</taxon>
        <taxon>Actinomycetes</taxon>
        <taxon>Propionibacteriales</taxon>
        <taxon>Propionibacteriaceae</taxon>
        <taxon>Microlunatus</taxon>
    </lineage>
</organism>
<dbReference type="PANTHER" id="PTHR37953:SF1">
    <property type="entry name" value="UPF0127 PROTEIN MJ1496"/>
    <property type="match status" value="1"/>
</dbReference>